<dbReference type="EMBL" id="KQ086168">
    <property type="protein sequence ID" value="KLO06971.1"/>
    <property type="molecule type" value="Genomic_DNA"/>
</dbReference>
<dbReference type="PANTHER" id="PTHR43056">
    <property type="entry name" value="PEPTIDASE S9 PROLYL OLIGOPEPTIDASE"/>
    <property type="match status" value="1"/>
</dbReference>
<evidence type="ECO:0000259" key="1">
    <source>
        <dbReference type="Pfam" id="PF00326"/>
    </source>
</evidence>
<dbReference type="InterPro" id="IPR011042">
    <property type="entry name" value="6-blade_b-propeller_TolB-like"/>
</dbReference>
<dbReference type="AlphaFoldDB" id="A0A0H2RQA7"/>
<dbReference type="Pfam" id="PF00326">
    <property type="entry name" value="Peptidase_S9"/>
    <property type="match status" value="1"/>
</dbReference>
<dbReference type="InterPro" id="IPR029058">
    <property type="entry name" value="AB_hydrolase_fold"/>
</dbReference>
<dbReference type="Gene3D" id="3.40.50.1820">
    <property type="entry name" value="alpha/beta hydrolase"/>
    <property type="match status" value="1"/>
</dbReference>
<evidence type="ECO:0000313" key="3">
    <source>
        <dbReference type="Proteomes" id="UP000053477"/>
    </source>
</evidence>
<dbReference type="SUPFAM" id="SSF69304">
    <property type="entry name" value="Tricorn protease N-terminal domain"/>
    <property type="match status" value="1"/>
</dbReference>
<dbReference type="InParanoid" id="A0A0H2RQA7"/>
<evidence type="ECO:0000313" key="2">
    <source>
        <dbReference type="EMBL" id="KLO06971.1"/>
    </source>
</evidence>
<dbReference type="Proteomes" id="UP000053477">
    <property type="component" value="Unassembled WGS sequence"/>
</dbReference>
<dbReference type="InterPro" id="IPR001375">
    <property type="entry name" value="Peptidase_S9_cat"/>
</dbReference>
<dbReference type="GO" id="GO:0008236">
    <property type="term" value="F:serine-type peptidase activity"/>
    <property type="evidence" value="ECO:0007669"/>
    <property type="project" value="InterPro"/>
</dbReference>
<sequence length="652" mass="71154">MPPNSRTSLAFGTWPSPVSAATIAQQVVAFEHIAVDISTGEVLHSERRPRENRSVVVSSASGVDAIPKDKYARTIVNGYGGVPMLSRGGTMIFINLPDNKLYKTDGTSCIPITQNDPSLHFADLSFCPSRKEFLGCVIEDSTDPRASEVVTSLATVQMNTGKVTIISSGWDFYASPKFSPDGKKLAFLRWNHPNMPWQSCQLVVADVVFAADSLILEHEKIIAGADDKPTAAQQPRWLSSNTLLFIYDKLDWTQVWMYTAGEDAKPVMKTIVEEDFAHPLWRLGDSSYTILDDKRILCASSKDGIANLSVISVASGTRNVIKSDIVFIRSVQGIDHENVVFIGSKANAGGAIVKMTLSPGSSSDATFTTLRSSDEVLPPAGYAAAPTVLRLSDNEQRILYAYYFPPTNPKYTGLPEEKPPCILDVHAGPTMKSDPGFSWERILYTSRGWSWLDVEFGGSPGYGRQYMDRINGQFGELDPDDCAAAAEQVASRGLIDSKRVVIRGHSSGGYAVLQSLIRHRSTYSCGTAYSGFADMKRLGETTQKFTSHYLSTLLGGTASEIPEVYHSRSPLFHAEKITTPLLLLHGALDTTVPAEQAKAIADAVKEHGGRADIVIYEGEGHGFREAKNIKASLEKELSFFEDVLGFQNGTDE</sequence>
<dbReference type="STRING" id="27342.A0A0H2RQA7"/>
<dbReference type="Gene3D" id="2.120.10.30">
    <property type="entry name" value="TolB, C-terminal domain"/>
    <property type="match status" value="1"/>
</dbReference>
<dbReference type="PANTHER" id="PTHR43056:SF5">
    <property type="entry name" value="PEPTIDASE S9 PROLYL OLIGOPEPTIDASE CATALYTIC DOMAIN-CONTAINING PROTEIN"/>
    <property type="match status" value="1"/>
</dbReference>
<proteinExistence type="predicted"/>
<name>A0A0H2RQA7_9AGAM</name>
<organism evidence="2 3">
    <name type="scientific">Schizopora paradoxa</name>
    <dbReference type="NCBI Taxonomy" id="27342"/>
    <lineage>
        <taxon>Eukaryota</taxon>
        <taxon>Fungi</taxon>
        <taxon>Dikarya</taxon>
        <taxon>Basidiomycota</taxon>
        <taxon>Agaricomycotina</taxon>
        <taxon>Agaricomycetes</taxon>
        <taxon>Hymenochaetales</taxon>
        <taxon>Schizoporaceae</taxon>
        <taxon>Schizopora</taxon>
    </lineage>
</organism>
<gene>
    <name evidence="2" type="ORF">SCHPADRAFT_882207</name>
</gene>
<keyword evidence="2" id="KW-0378">Hydrolase</keyword>
<feature type="domain" description="Peptidase S9 prolyl oligopeptidase catalytic" evidence="1">
    <location>
        <begin position="436"/>
        <end position="645"/>
    </location>
</feature>
<dbReference type="OrthoDB" id="43744at2759"/>
<dbReference type="InterPro" id="IPR050585">
    <property type="entry name" value="Xaa-Pro_dipeptidyl-ppase/CocE"/>
</dbReference>
<dbReference type="SUPFAM" id="SSF53474">
    <property type="entry name" value="alpha/beta-Hydrolases"/>
    <property type="match status" value="1"/>
</dbReference>
<reference evidence="2 3" key="1">
    <citation type="submission" date="2015-04" db="EMBL/GenBank/DDBJ databases">
        <title>Complete genome sequence of Schizopora paradoxa KUC8140, a cosmopolitan wood degrader in East Asia.</title>
        <authorList>
            <consortium name="DOE Joint Genome Institute"/>
            <person name="Min B."/>
            <person name="Park H."/>
            <person name="Jang Y."/>
            <person name="Kim J.-J."/>
            <person name="Kim K.H."/>
            <person name="Pangilinan J."/>
            <person name="Lipzen A."/>
            <person name="Riley R."/>
            <person name="Grigoriev I.V."/>
            <person name="Spatafora J.W."/>
            <person name="Choi I.-G."/>
        </authorList>
    </citation>
    <scope>NUCLEOTIDE SEQUENCE [LARGE SCALE GENOMIC DNA]</scope>
    <source>
        <strain evidence="2 3">KUC8140</strain>
    </source>
</reference>
<accession>A0A0H2RQA7</accession>
<dbReference type="GO" id="GO:0006508">
    <property type="term" value="P:proteolysis"/>
    <property type="evidence" value="ECO:0007669"/>
    <property type="project" value="InterPro"/>
</dbReference>
<keyword evidence="3" id="KW-1185">Reference proteome</keyword>
<protein>
    <submittedName>
        <fullName evidence="2">Alpha/beta-hydrolase</fullName>
    </submittedName>
</protein>